<dbReference type="Proteomes" id="UP000312512">
    <property type="component" value="Unassembled WGS sequence"/>
</dbReference>
<dbReference type="RefSeq" id="WP_139633603.1">
    <property type="nucleotide sequence ID" value="NZ_CP045572.1"/>
</dbReference>
<protein>
    <submittedName>
        <fullName evidence="1">Uncharacterized protein</fullName>
    </submittedName>
</protein>
<accession>A0A5C4W4H1</accession>
<keyword evidence="2" id="KW-1185">Reference proteome</keyword>
<dbReference type="AlphaFoldDB" id="A0A5C4W4H1"/>
<evidence type="ECO:0000313" key="2">
    <source>
        <dbReference type="Proteomes" id="UP000312512"/>
    </source>
</evidence>
<reference evidence="1 2" key="1">
    <citation type="submission" date="2019-10" db="EMBL/GenBank/DDBJ databases">
        <title>Nonomuraea sp. nov., isolated from Phyllanthus amarus.</title>
        <authorList>
            <person name="Klykleung N."/>
            <person name="Tanasupawat S."/>
        </authorList>
    </citation>
    <scope>NUCLEOTIDE SEQUENCE [LARGE SCALE GENOMIC DNA]</scope>
    <source>
        <strain evidence="1 2">PA1-10</strain>
    </source>
</reference>
<proteinExistence type="predicted"/>
<dbReference type="EMBL" id="VDLX02000011">
    <property type="protein sequence ID" value="KAB8191808.1"/>
    <property type="molecule type" value="Genomic_DNA"/>
</dbReference>
<sequence length="145" mass="16005">MGVALSITPVAGASASATSASAQRVLQGSCTGNTNDWFRGRVNAYYEPDGSYDVIKKIQYELVATKGSSPGKKSNVRLRIRESISGKPDKTLYTWESGDNVTPDKWHTHYPYRKVAYKKKWHVDAKFVFDSSGYDPTCTATTNKA</sequence>
<organism evidence="1 2">
    <name type="scientific">Nonomuraea phyllanthi</name>
    <dbReference type="NCBI Taxonomy" id="2219224"/>
    <lineage>
        <taxon>Bacteria</taxon>
        <taxon>Bacillati</taxon>
        <taxon>Actinomycetota</taxon>
        <taxon>Actinomycetes</taxon>
        <taxon>Streptosporangiales</taxon>
        <taxon>Streptosporangiaceae</taxon>
        <taxon>Nonomuraea</taxon>
    </lineage>
</organism>
<evidence type="ECO:0000313" key="1">
    <source>
        <dbReference type="EMBL" id="KAB8191808.1"/>
    </source>
</evidence>
<gene>
    <name evidence="1" type="ORF">FH608_028005</name>
</gene>
<dbReference type="OrthoDB" id="3533927at2"/>
<name>A0A5C4W4H1_9ACTN</name>
<accession>A0A5P9YTW2</accession>
<comment type="caution">
    <text evidence="1">The sequence shown here is derived from an EMBL/GenBank/DDBJ whole genome shotgun (WGS) entry which is preliminary data.</text>
</comment>